<protein>
    <recommendedName>
        <fullName evidence="2">GYF domain-containing protein</fullName>
    </recommendedName>
</protein>
<proteinExistence type="predicted"/>
<feature type="compositionally biased region" description="Low complexity" evidence="1">
    <location>
        <begin position="30"/>
        <end position="50"/>
    </location>
</feature>
<feature type="region of interest" description="Disordered" evidence="1">
    <location>
        <begin position="357"/>
        <end position="410"/>
    </location>
</feature>
<feature type="compositionally biased region" description="Acidic residues" evidence="1">
    <location>
        <begin position="379"/>
        <end position="391"/>
    </location>
</feature>
<evidence type="ECO:0000256" key="1">
    <source>
        <dbReference type="SAM" id="MobiDB-lite"/>
    </source>
</evidence>
<dbReference type="PANTHER" id="PTHR13138:SF3">
    <property type="entry name" value="CD2 ANTIGEN CYTOPLASMIC TAIL-BINDING PROTEIN 2"/>
    <property type="match status" value="1"/>
</dbReference>
<feature type="compositionally biased region" description="Basic and acidic residues" evidence="1">
    <location>
        <begin position="357"/>
        <end position="367"/>
    </location>
</feature>
<accession>A0ABQ6MXB3</accession>
<dbReference type="InterPro" id="IPR039905">
    <property type="entry name" value="CD2BP2/Lin1"/>
</dbReference>
<organism evidence="3 4">
    <name type="scientific">Tetraparma gracilis</name>
    <dbReference type="NCBI Taxonomy" id="2962635"/>
    <lineage>
        <taxon>Eukaryota</taxon>
        <taxon>Sar</taxon>
        <taxon>Stramenopiles</taxon>
        <taxon>Ochrophyta</taxon>
        <taxon>Bolidophyceae</taxon>
        <taxon>Parmales</taxon>
        <taxon>Triparmaceae</taxon>
        <taxon>Tetraparma</taxon>
    </lineage>
</organism>
<feature type="region of interest" description="Disordered" evidence="1">
    <location>
        <begin position="1"/>
        <end position="116"/>
    </location>
</feature>
<dbReference type="PROSITE" id="PS50829">
    <property type="entry name" value="GYF"/>
    <property type="match status" value="1"/>
</dbReference>
<keyword evidence="4" id="KW-1185">Reference proteome</keyword>
<dbReference type="Pfam" id="PF02213">
    <property type="entry name" value="GYF"/>
    <property type="match status" value="1"/>
</dbReference>
<comment type="caution">
    <text evidence="3">The sequence shown here is derived from an EMBL/GenBank/DDBJ whole genome shotgun (WGS) entry which is preliminary data.</text>
</comment>
<dbReference type="SMART" id="SM00444">
    <property type="entry name" value="GYF"/>
    <property type="match status" value="1"/>
</dbReference>
<sequence>MGKRVQFSGSDSSAPAKKRKVYEDDLPSDGGAPASSAPASSGPASSGPPSRAILRGAASKYADEHDEDYSKSMLLRKQKGELEASQGGGDAEEGDDAKEGDGAKEGERNMDEVKGEERYDAMYSLAADGVEIEAFNLKEEREGGGGYFDATGNYVFRSGNGGEEADAWLDGLEQAKGKARYGDDEEEGEREREEERELTDAAKAAMYDVIAGLLAPGEAVTKGLRRLGALTRKKKVNQQTGKTEAVTTDPAAAAAAAAAFSSLTEAADALLSAGEGDVYGLTKEGAASKAEDRRQAASAGGAFAVAAPGGKTGGGQRWEYRDLQGQVQGPYTSMEMYQWRAQGFFAGDQAVDVRKYEEGAGGEKAKEEEVDAGGGADDLMNDLDDSDDDEAPPEKKEEEAAAGAGGGGAAWAKSDTINFALFC</sequence>
<dbReference type="InterPro" id="IPR003169">
    <property type="entry name" value="GYF"/>
</dbReference>
<dbReference type="Proteomes" id="UP001165060">
    <property type="component" value="Unassembled WGS sequence"/>
</dbReference>
<name>A0ABQ6MXB3_9STRA</name>
<gene>
    <name evidence="3" type="ORF">TeGR_g3405</name>
</gene>
<evidence type="ECO:0000259" key="2">
    <source>
        <dbReference type="PROSITE" id="PS50829"/>
    </source>
</evidence>
<dbReference type="PANTHER" id="PTHR13138">
    <property type="entry name" value="PROTEIN LIN1"/>
    <property type="match status" value="1"/>
</dbReference>
<dbReference type="EMBL" id="BRYB01001831">
    <property type="protein sequence ID" value="GMI34562.1"/>
    <property type="molecule type" value="Genomic_DNA"/>
</dbReference>
<dbReference type="InterPro" id="IPR035445">
    <property type="entry name" value="GYF-like_dom_sf"/>
</dbReference>
<feature type="region of interest" description="Disordered" evidence="1">
    <location>
        <begin position="176"/>
        <end position="197"/>
    </location>
</feature>
<feature type="domain" description="GYF" evidence="2">
    <location>
        <begin position="315"/>
        <end position="373"/>
    </location>
</feature>
<evidence type="ECO:0000313" key="4">
    <source>
        <dbReference type="Proteomes" id="UP001165060"/>
    </source>
</evidence>
<feature type="compositionally biased region" description="Basic and acidic residues" evidence="1">
    <location>
        <begin position="97"/>
        <end position="116"/>
    </location>
</feature>
<dbReference type="Gene3D" id="3.30.1490.40">
    <property type="match status" value="1"/>
</dbReference>
<reference evidence="3 4" key="1">
    <citation type="journal article" date="2023" name="Commun. Biol.">
        <title>Genome analysis of Parmales, the sister group of diatoms, reveals the evolutionary specialization of diatoms from phago-mixotrophs to photoautotrophs.</title>
        <authorList>
            <person name="Ban H."/>
            <person name="Sato S."/>
            <person name="Yoshikawa S."/>
            <person name="Yamada K."/>
            <person name="Nakamura Y."/>
            <person name="Ichinomiya M."/>
            <person name="Sato N."/>
            <person name="Blanc-Mathieu R."/>
            <person name="Endo H."/>
            <person name="Kuwata A."/>
            <person name="Ogata H."/>
        </authorList>
    </citation>
    <scope>NUCLEOTIDE SEQUENCE [LARGE SCALE GENOMIC DNA]</scope>
</reference>
<dbReference type="SUPFAM" id="SSF55277">
    <property type="entry name" value="GYF domain"/>
    <property type="match status" value="1"/>
</dbReference>
<evidence type="ECO:0000313" key="3">
    <source>
        <dbReference type="EMBL" id="GMI34562.1"/>
    </source>
</evidence>